<evidence type="ECO:0000259" key="1">
    <source>
        <dbReference type="Pfam" id="PF00535"/>
    </source>
</evidence>
<dbReference type="Proteomes" id="UP000029443">
    <property type="component" value="Unassembled WGS sequence"/>
</dbReference>
<gene>
    <name evidence="2" type="ORF">T9A_01656</name>
</gene>
<comment type="caution">
    <text evidence="2">The sequence shown here is derived from an EMBL/GenBank/DDBJ whole genome shotgun (WGS) entry which is preliminary data.</text>
</comment>
<dbReference type="Pfam" id="PF00535">
    <property type="entry name" value="Glycos_transf_2"/>
    <property type="match status" value="1"/>
</dbReference>
<dbReference type="PANTHER" id="PTHR22916">
    <property type="entry name" value="GLYCOSYLTRANSFERASE"/>
    <property type="match status" value="1"/>
</dbReference>
<accession>A0ABR4WDC1</accession>
<dbReference type="EMBL" id="ARXU01000005">
    <property type="protein sequence ID" value="KGD61207.1"/>
    <property type="molecule type" value="Genomic_DNA"/>
</dbReference>
<keyword evidence="3" id="KW-1185">Reference proteome</keyword>
<feature type="domain" description="Glycosyltransferase 2-like" evidence="1">
    <location>
        <begin position="33"/>
        <end position="198"/>
    </location>
</feature>
<dbReference type="GO" id="GO:0016740">
    <property type="term" value="F:transferase activity"/>
    <property type="evidence" value="ECO:0007669"/>
    <property type="project" value="UniProtKB-KW"/>
</dbReference>
<organism evidence="2 3">
    <name type="scientific">Alcanivorax jadensis T9</name>
    <dbReference type="NCBI Taxonomy" id="1177181"/>
    <lineage>
        <taxon>Bacteria</taxon>
        <taxon>Pseudomonadati</taxon>
        <taxon>Pseudomonadota</taxon>
        <taxon>Gammaproteobacteria</taxon>
        <taxon>Oceanospirillales</taxon>
        <taxon>Alcanivoracaceae</taxon>
        <taxon>Alcanivorax</taxon>
    </lineage>
</organism>
<protein>
    <submittedName>
        <fullName evidence="2">Glycosyl transferase family protein</fullName>
    </submittedName>
</protein>
<dbReference type="InterPro" id="IPR001173">
    <property type="entry name" value="Glyco_trans_2-like"/>
</dbReference>
<sequence>MKIGAAAPKPSEVVPESEITRFWSDEYRKPLVSILCHCYNHGEYLEDSLKGFLMQKTDFPWEVIIHDDASTDNSADVIRQYAEKYPSIIRPILQKENQFSKGLTPSFFTTKAAQGEYFAPCDADDYWLDDSKLQKQADFLRNNPSFSVCGHDAFVVESGRVIQLSKLHAVNKADASPQRLSRGWFILTFTAMFRRNYDWYPEEHGKVVNGDTFFFSRLGRVGGYKYLDDLTPGAYRAHPGGIWSSMDQRQKDATSINTAYWMSQYYMRKGNHELSVYFSQKLSLISLEALDGMTFAQLVAFNYKLVRQLLRKRVAWLNALILRLRNRD</sequence>
<evidence type="ECO:0000313" key="2">
    <source>
        <dbReference type="EMBL" id="KGD61207.1"/>
    </source>
</evidence>
<proteinExistence type="predicted"/>
<dbReference type="InterPro" id="IPR029044">
    <property type="entry name" value="Nucleotide-diphossugar_trans"/>
</dbReference>
<dbReference type="Gene3D" id="3.90.550.10">
    <property type="entry name" value="Spore Coat Polysaccharide Biosynthesis Protein SpsA, Chain A"/>
    <property type="match status" value="1"/>
</dbReference>
<name>A0ABR4WDC1_9GAMM</name>
<dbReference type="RefSeq" id="WP_084573443.1">
    <property type="nucleotide sequence ID" value="NZ_ARXU01000005.1"/>
</dbReference>
<dbReference type="SUPFAM" id="SSF53448">
    <property type="entry name" value="Nucleotide-diphospho-sugar transferases"/>
    <property type="match status" value="1"/>
</dbReference>
<keyword evidence="2" id="KW-0808">Transferase</keyword>
<reference evidence="2 3" key="1">
    <citation type="submission" date="2012-09" db="EMBL/GenBank/DDBJ databases">
        <title>Genome Sequence of alkane-degrading Bacterium Alcanivorax jadensis T9.</title>
        <authorList>
            <person name="Lai Q."/>
            <person name="Shao Z."/>
        </authorList>
    </citation>
    <scope>NUCLEOTIDE SEQUENCE [LARGE SCALE GENOMIC DNA]</scope>
    <source>
        <strain evidence="2 3">T9</strain>
    </source>
</reference>
<dbReference type="PANTHER" id="PTHR22916:SF3">
    <property type="entry name" value="UDP-GLCNAC:BETAGAL BETA-1,3-N-ACETYLGLUCOSAMINYLTRANSFERASE-LIKE PROTEIN 1"/>
    <property type="match status" value="1"/>
</dbReference>
<evidence type="ECO:0000313" key="3">
    <source>
        <dbReference type="Proteomes" id="UP000029443"/>
    </source>
</evidence>